<gene>
    <name evidence="7 8" type="primary">mltG</name>
    <name evidence="8" type="ORF">DW921_14760</name>
</gene>
<dbReference type="GO" id="GO:0005886">
    <property type="term" value="C:plasma membrane"/>
    <property type="evidence" value="ECO:0007669"/>
    <property type="project" value="UniProtKB-UniRule"/>
</dbReference>
<comment type="catalytic activity">
    <reaction evidence="7">
        <text>a peptidoglycan chain = a peptidoglycan chain with N-acetyl-1,6-anhydromuramyl-[peptide] at the reducing end + a peptidoglycan chain with N-acetylglucosamine at the non-reducing end.</text>
        <dbReference type="EC" id="4.2.2.29"/>
    </reaction>
</comment>
<dbReference type="EMBL" id="QSFT01000055">
    <property type="protein sequence ID" value="RHA72957.1"/>
    <property type="molecule type" value="Genomic_DNA"/>
</dbReference>
<name>A0A413SVD2_9BACT</name>
<keyword evidence="1 7" id="KW-1003">Cell membrane</keyword>
<dbReference type="InterPro" id="IPR003770">
    <property type="entry name" value="MLTG-like"/>
</dbReference>
<keyword evidence="5 7" id="KW-0456">Lyase</keyword>
<keyword evidence="2 7" id="KW-0812">Transmembrane</keyword>
<feature type="site" description="Important for catalytic activity" evidence="7">
    <location>
        <position position="218"/>
    </location>
</feature>
<dbReference type="GO" id="GO:0008932">
    <property type="term" value="F:lytic endotransglycosylase activity"/>
    <property type="evidence" value="ECO:0007669"/>
    <property type="project" value="UniProtKB-UniRule"/>
</dbReference>
<dbReference type="PANTHER" id="PTHR30518">
    <property type="entry name" value="ENDOLYTIC MUREIN TRANSGLYCOSYLASE"/>
    <property type="match status" value="1"/>
</dbReference>
<evidence type="ECO:0000313" key="8">
    <source>
        <dbReference type="EMBL" id="RHA72957.1"/>
    </source>
</evidence>
<dbReference type="Pfam" id="PF02618">
    <property type="entry name" value="YceG"/>
    <property type="match status" value="1"/>
</dbReference>
<comment type="caution">
    <text evidence="8">The sequence shown here is derived from an EMBL/GenBank/DDBJ whole genome shotgun (WGS) entry which is preliminary data.</text>
</comment>
<keyword evidence="6 7" id="KW-0961">Cell wall biogenesis/degradation</keyword>
<comment type="similarity">
    <text evidence="7">Belongs to the transglycosylase MltG family.</text>
</comment>
<dbReference type="Proteomes" id="UP000283855">
    <property type="component" value="Unassembled WGS sequence"/>
</dbReference>
<dbReference type="PANTHER" id="PTHR30518:SF2">
    <property type="entry name" value="ENDOLYTIC MUREIN TRANSGLYCOSYLASE"/>
    <property type="match status" value="1"/>
</dbReference>
<evidence type="ECO:0000256" key="6">
    <source>
        <dbReference type="ARBA" id="ARBA00023316"/>
    </source>
</evidence>
<dbReference type="RefSeq" id="WP_118401042.1">
    <property type="nucleotide sequence ID" value="NZ_CABJGD010000055.1"/>
</dbReference>
<dbReference type="GO" id="GO:0071555">
    <property type="term" value="P:cell wall organization"/>
    <property type="evidence" value="ECO:0007669"/>
    <property type="project" value="UniProtKB-KW"/>
</dbReference>
<keyword evidence="4 7" id="KW-0472">Membrane</keyword>
<accession>A0A413SVD2</accession>
<organism evidence="8 9">
    <name type="scientific">Phocaeicola coprophilus</name>
    <dbReference type="NCBI Taxonomy" id="387090"/>
    <lineage>
        <taxon>Bacteria</taxon>
        <taxon>Pseudomonadati</taxon>
        <taxon>Bacteroidota</taxon>
        <taxon>Bacteroidia</taxon>
        <taxon>Bacteroidales</taxon>
        <taxon>Bacteroidaceae</taxon>
        <taxon>Phocaeicola</taxon>
    </lineage>
</organism>
<dbReference type="CDD" id="cd08010">
    <property type="entry name" value="MltG_like"/>
    <property type="match status" value="1"/>
</dbReference>
<dbReference type="EC" id="4.2.2.29" evidence="7"/>
<evidence type="ECO:0000256" key="1">
    <source>
        <dbReference type="ARBA" id="ARBA00022475"/>
    </source>
</evidence>
<evidence type="ECO:0000256" key="7">
    <source>
        <dbReference type="HAMAP-Rule" id="MF_02065"/>
    </source>
</evidence>
<dbReference type="AlphaFoldDB" id="A0A413SVD2"/>
<evidence type="ECO:0000313" key="9">
    <source>
        <dbReference type="Proteomes" id="UP000283855"/>
    </source>
</evidence>
<proteinExistence type="inferred from homology"/>
<dbReference type="PROSITE" id="PS51257">
    <property type="entry name" value="PROKAR_LIPOPROTEIN"/>
    <property type="match status" value="1"/>
</dbReference>
<evidence type="ECO:0000256" key="5">
    <source>
        <dbReference type="ARBA" id="ARBA00023239"/>
    </source>
</evidence>
<evidence type="ECO:0000256" key="3">
    <source>
        <dbReference type="ARBA" id="ARBA00022989"/>
    </source>
</evidence>
<evidence type="ECO:0000256" key="4">
    <source>
        <dbReference type="ARBA" id="ARBA00023136"/>
    </source>
</evidence>
<protein>
    <recommendedName>
        <fullName evidence="7">Endolytic murein transglycosylase</fullName>
        <ecNumber evidence="7">4.2.2.29</ecNumber>
    </recommendedName>
    <alternativeName>
        <fullName evidence="7">Peptidoglycan lytic transglycosylase</fullName>
    </alternativeName>
    <alternativeName>
        <fullName evidence="7">Peptidoglycan polymerization terminase</fullName>
    </alternativeName>
</protein>
<sequence length="343" mass="39158">MKKHKKWFIALGVFILLMIGGGCTLASLLLDRPFRISGPTFLYIDNDDTMDSVCVKMEKELQASSLTGFRLLSSVYGYKEHIRTGAYRIIPSENIYKVFIRLERGHQTPVRLVLPGVRTLDRLARSVSRQIMADSSQIARLLDDTVYLKELGFTRETLPAFFIPNTYEVYWNMTALDFMKRMQKEYKRFWNAERVAKAQEVGLTPVEVATLASIVEEETANNTEKPVVAGLYLNRLRIGMPLQADPTVKFGLQDFGLRRILHKHLETDSPYNTYKYAGLPPGPIRIPSVVGLESVLNYQKHDYLYMCAKEDFSGTHNFASTLSAHQANARRYQMALNRAGIMR</sequence>
<evidence type="ECO:0000256" key="2">
    <source>
        <dbReference type="ARBA" id="ARBA00022692"/>
    </source>
</evidence>
<reference evidence="8 9" key="1">
    <citation type="submission" date="2018-08" db="EMBL/GenBank/DDBJ databases">
        <title>A genome reference for cultivated species of the human gut microbiota.</title>
        <authorList>
            <person name="Zou Y."/>
            <person name="Xue W."/>
            <person name="Luo G."/>
        </authorList>
    </citation>
    <scope>NUCLEOTIDE SEQUENCE [LARGE SCALE GENOMIC DNA]</scope>
    <source>
        <strain evidence="8 9">AM42-38</strain>
    </source>
</reference>
<dbReference type="Gene3D" id="3.30.160.60">
    <property type="entry name" value="Classic Zinc Finger"/>
    <property type="match status" value="1"/>
</dbReference>
<dbReference type="NCBIfam" id="TIGR00247">
    <property type="entry name" value="endolytic transglycosylase MltG"/>
    <property type="match status" value="1"/>
</dbReference>
<keyword evidence="3 7" id="KW-1133">Transmembrane helix</keyword>
<dbReference type="GO" id="GO:0009252">
    <property type="term" value="P:peptidoglycan biosynthetic process"/>
    <property type="evidence" value="ECO:0007669"/>
    <property type="project" value="UniProtKB-UniRule"/>
</dbReference>
<comment type="function">
    <text evidence="7">Functions as a peptidoglycan terminase that cleaves nascent peptidoglycan strands endolytically to terminate their elongation.</text>
</comment>
<dbReference type="HAMAP" id="MF_02065">
    <property type="entry name" value="MltG"/>
    <property type="match status" value="1"/>
</dbReference>